<reference evidence="12 13" key="1">
    <citation type="submission" date="2021-04" db="EMBL/GenBank/DDBJ databases">
        <authorList>
            <person name="Bliznina A."/>
        </authorList>
    </citation>
    <scope>NUCLEOTIDE SEQUENCE [LARGE SCALE GENOMIC DNA]</scope>
</reference>
<dbReference type="Pfam" id="PF04109">
    <property type="entry name" value="ATG9"/>
    <property type="match status" value="1"/>
</dbReference>
<feature type="region of interest" description="Disordered" evidence="11">
    <location>
        <begin position="675"/>
        <end position="699"/>
    </location>
</feature>
<feature type="transmembrane region" description="Helical" evidence="10">
    <location>
        <begin position="145"/>
        <end position="165"/>
    </location>
</feature>
<feature type="transmembrane region" description="Helical" evidence="10">
    <location>
        <begin position="306"/>
        <end position="330"/>
    </location>
</feature>
<evidence type="ECO:0000256" key="3">
    <source>
        <dbReference type="ARBA" id="ARBA00018074"/>
    </source>
</evidence>
<evidence type="ECO:0000256" key="7">
    <source>
        <dbReference type="ARBA" id="ARBA00023006"/>
    </source>
</evidence>
<proteinExistence type="inferred from homology"/>
<dbReference type="Proteomes" id="UP001158576">
    <property type="component" value="Chromosome XSR"/>
</dbReference>
<dbReference type="InterPro" id="IPR007241">
    <property type="entry name" value="Autophagy-rel_prot_9"/>
</dbReference>
<evidence type="ECO:0000313" key="13">
    <source>
        <dbReference type="Proteomes" id="UP001158576"/>
    </source>
</evidence>
<keyword evidence="8 10" id="KW-0445">Lipid transport</keyword>
<evidence type="ECO:0000313" key="12">
    <source>
        <dbReference type="EMBL" id="CAG5095642.1"/>
    </source>
</evidence>
<evidence type="ECO:0000256" key="11">
    <source>
        <dbReference type="SAM" id="MobiDB-lite"/>
    </source>
</evidence>
<dbReference type="PANTHER" id="PTHR13038">
    <property type="entry name" value="APG9 AUTOPHAGY 9"/>
    <property type="match status" value="1"/>
</dbReference>
<dbReference type="PANTHER" id="PTHR13038:SF10">
    <property type="entry name" value="AUTOPHAGY-RELATED PROTEIN 9"/>
    <property type="match status" value="1"/>
</dbReference>
<evidence type="ECO:0000256" key="2">
    <source>
        <dbReference type="ARBA" id="ARBA00006185"/>
    </source>
</evidence>
<keyword evidence="4 10" id="KW-0813">Transport</keyword>
<keyword evidence="7 10" id="KW-0072">Autophagy</keyword>
<comment type="caution">
    <text evidence="10">Lacks conserved residue(s) required for the propagation of feature annotation.</text>
</comment>
<keyword evidence="9 10" id="KW-0472">Membrane</keyword>
<sequence>MHVSYVRETDGGPRCSVMFNAEPPGFEEGRRFVSDSEDSDGENAPIHNVTQSHQRKNRWHHVQDLDSFFTRVYQYHQQHGLTCMVLSSSFELFRFFFIVWFSTELRHCVDYSILFRDHDNEHVTLFDGLKNRTECHKSIREDATWVFFLLFAFFYGATQSIKLALRLFNFLDIKNFYQEALGISAEKLEHLSWLQIQEKLLDAQKLNQMCIHKEELTELDVHNRILRYKNYMIAMIDRHILPLQSRVPFLGEITFLTEGLRINLEWLLFGKHLNNPWAPFSSFQLKPQYKRRACRDERAQDLSKRILILGIINLLAMPVVFIFQFMWTFFNYLAVVKREPGFLGMRKWSLYSTFALRHYNELNHQFKERLSRAIKPSNRYMESFISYSLVEIAKLISFLCSAVLGVFIILGIVDDDFFRVEHALSIMTLLGIVLGITLSLIPDDFFVPLHFELLSLVRDHVHYISNDMIADPKSPATQKKFATLFQMKLAYIIEELISPIVTPLFLIFKLRHRAPEIVDFLRQNTVEVQGVGDICKFALMENKRSFIDSQELYGDHQSTGLSCPKTDMSLVNFSVRHPKWKPPKEGQELLEKINDKLARMTNVNDRSLFTRTDPLVASLSPLDSCLLAPPAPYLGTISENSTQSYTNKTQQTLAQSMAAYHDLGSTSHRMATSLPAENNAAFEDSQSSSVPPALTKSSA</sequence>
<keyword evidence="13" id="KW-1185">Reference proteome</keyword>
<gene>
    <name evidence="12" type="ORF">OKIOD_LOCUS5833</name>
</gene>
<protein>
    <recommendedName>
        <fullName evidence="3 10">Autophagy-related protein 9</fullName>
    </recommendedName>
</protein>
<comment type="subcellular location">
    <subcellularLocation>
        <location evidence="1 10">Preautophagosomal structure membrane</location>
        <topology evidence="1 10">Multi-pass membrane protein</topology>
    </subcellularLocation>
</comment>
<evidence type="ECO:0000256" key="10">
    <source>
        <dbReference type="RuleBase" id="RU364027"/>
    </source>
</evidence>
<comment type="similarity">
    <text evidence="2 10">Belongs to the ATG9 family.</text>
</comment>
<keyword evidence="5 10" id="KW-0812">Transmembrane</keyword>
<feature type="transmembrane region" description="Helical" evidence="10">
    <location>
        <begin position="422"/>
        <end position="441"/>
    </location>
</feature>
<evidence type="ECO:0000256" key="8">
    <source>
        <dbReference type="ARBA" id="ARBA00023055"/>
    </source>
</evidence>
<evidence type="ECO:0000256" key="9">
    <source>
        <dbReference type="ARBA" id="ARBA00023136"/>
    </source>
</evidence>
<evidence type="ECO:0000256" key="6">
    <source>
        <dbReference type="ARBA" id="ARBA00022989"/>
    </source>
</evidence>
<comment type="function">
    <text evidence="10">Phospholipid scramblase involved in autophagy. Cycles between the preautophagosomal structure/phagophore assembly site (PAS) and the cytoplasmic vesicle pool and supplies membrane for the growing autophagosome. Lipid scramblase activity plays a key role in preautophagosomal structure/phagophore assembly by distributing the phospholipids that arrive through ATG2 from the cytoplasmic to the luminal leaflet of the bilayer, thereby driving autophagosomal membrane expansion.</text>
</comment>
<name>A0ABN7SI51_OIKDI</name>
<organism evidence="12 13">
    <name type="scientific">Oikopleura dioica</name>
    <name type="common">Tunicate</name>
    <dbReference type="NCBI Taxonomy" id="34765"/>
    <lineage>
        <taxon>Eukaryota</taxon>
        <taxon>Metazoa</taxon>
        <taxon>Chordata</taxon>
        <taxon>Tunicata</taxon>
        <taxon>Appendicularia</taxon>
        <taxon>Copelata</taxon>
        <taxon>Oikopleuridae</taxon>
        <taxon>Oikopleura</taxon>
    </lineage>
</organism>
<keyword evidence="6 10" id="KW-1133">Transmembrane helix</keyword>
<evidence type="ECO:0000256" key="1">
    <source>
        <dbReference type="ARBA" id="ARBA00004511"/>
    </source>
</evidence>
<evidence type="ECO:0000256" key="4">
    <source>
        <dbReference type="ARBA" id="ARBA00022448"/>
    </source>
</evidence>
<feature type="compositionally biased region" description="Polar residues" evidence="11">
    <location>
        <begin position="684"/>
        <end position="699"/>
    </location>
</feature>
<evidence type="ECO:0000256" key="5">
    <source>
        <dbReference type="ARBA" id="ARBA00022692"/>
    </source>
</evidence>
<dbReference type="EMBL" id="OU015569">
    <property type="protein sequence ID" value="CAG5095642.1"/>
    <property type="molecule type" value="Genomic_DNA"/>
</dbReference>
<accession>A0ABN7SI51</accession>
<feature type="transmembrane region" description="Helical" evidence="10">
    <location>
        <begin position="384"/>
        <end position="410"/>
    </location>
</feature>